<dbReference type="Gene3D" id="3.50.50.60">
    <property type="entry name" value="FAD/NAD(P)-binding domain"/>
    <property type="match status" value="3"/>
</dbReference>
<name>A0A8T0EYJ2_ARGBR</name>
<dbReference type="PANTHER" id="PTHR11552:SF227">
    <property type="entry name" value="GLUCOSE DEHYDROGENASE [FAD, QUINONE]-LIKE PROTEIN"/>
    <property type="match status" value="1"/>
</dbReference>
<dbReference type="InterPro" id="IPR000172">
    <property type="entry name" value="GMC_OxRdtase_N"/>
</dbReference>
<gene>
    <name evidence="4" type="ORF">HNY73_012078</name>
</gene>
<proteinExistence type="inferred from homology"/>
<keyword evidence="5" id="KW-1185">Reference proteome</keyword>
<comment type="similarity">
    <text evidence="1">Belongs to the GMC oxidoreductase family.</text>
</comment>
<dbReference type="SUPFAM" id="SSF54373">
    <property type="entry name" value="FAD-linked reductases, C-terminal domain"/>
    <property type="match status" value="1"/>
</dbReference>
<sequence>MECDLQISNPGILNTLNLPYERSFPTPYATSPLLPLLILSLLRQRIAPKTTTTIHSKYDYIVVGAGAGGSTVAARLSEIPSVSVLVVEAGPSPPALSGIPGISRYFVGSDLDWKYQTVPQRNAAKASVNRQIYFPSGKGLGGSSVISGSIYQRGNYKIYDEWAAQGATGWSFEEVFPYYLKLEDNRNSEFVENGYHSMVSEIRKVTKIPRYNSELKSAISETARQLGFHIVDTNGRQQTGKIDYPCSDNNRIIINGHRAVGVQFDYGGSTYRIQARREVIVSAGTVNTAKLLMLSGIGPKNHLQSLQFLASVAFFPRDTDPPSVDIPSHELQIFELPFSLKEQLNQYPEIYEQYFSPYEGLPSYLCVSSAVRPRSRGIVRLRTADPYDSPIIDPNYFGDPRDVDDVAQGLRDCHIIATSEAMQKIGSRPLETSFPGCEQFSKDDNSYFKCIAQSINIAFPHAVGTAKMGDPDDPTTVVDPQLRVKGVKGLRVVDASVMPIIPTANTHVTTIMIGEKAADMIKETIDCPMCSYGY</sequence>
<comment type="caution">
    <text evidence="4">The sequence shown here is derived from an EMBL/GenBank/DDBJ whole genome shotgun (WGS) entry which is preliminary data.</text>
</comment>
<dbReference type="AlphaFoldDB" id="A0A8T0EYJ2"/>
<dbReference type="PANTHER" id="PTHR11552">
    <property type="entry name" value="GLUCOSE-METHANOL-CHOLINE GMC OXIDOREDUCTASE"/>
    <property type="match status" value="1"/>
</dbReference>
<evidence type="ECO:0000256" key="1">
    <source>
        <dbReference type="ARBA" id="ARBA00010790"/>
    </source>
</evidence>
<evidence type="ECO:0000313" key="5">
    <source>
        <dbReference type="Proteomes" id="UP000807504"/>
    </source>
</evidence>
<evidence type="ECO:0000259" key="2">
    <source>
        <dbReference type="Pfam" id="PF00732"/>
    </source>
</evidence>
<dbReference type="PIRSF" id="PIRSF000137">
    <property type="entry name" value="Alcohol_oxidase"/>
    <property type="match status" value="1"/>
</dbReference>
<dbReference type="Pfam" id="PF05199">
    <property type="entry name" value="GMC_oxred_C"/>
    <property type="match status" value="1"/>
</dbReference>
<dbReference type="Proteomes" id="UP000807504">
    <property type="component" value="Unassembled WGS sequence"/>
</dbReference>
<reference evidence="4" key="1">
    <citation type="journal article" date="2020" name="bioRxiv">
        <title>Chromosome-level reference genome of the European wasp spider Argiope bruennichi: a resource for studies on range expansion and evolutionary adaptation.</title>
        <authorList>
            <person name="Sheffer M.M."/>
            <person name="Hoppe A."/>
            <person name="Krehenwinkel H."/>
            <person name="Uhl G."/>
            <person name="Kuss A.W."/>
            <person name="Jensen L."/>
            <person name="Jensen C."/>
            <person name="Gillespie R.G."/>
            <person name="Hoff K.J."/>
            <person name="Prost S."/>
        </authorList>
    </citation>
    <scope>NUCLEOTIDE SEQUENCE</scope>
</reference>
<protein>
    <submittedName>
        <fullName evidence="4">Glucose dehydrogenase like protein</fullName>
    </submittedName>
</protein>
<feature type="domain" description="Glucose-methanol-choline oxidoreductase N-terminal" evidence="2">
    <location>
        <begin position="58"/>
        <end position="251"/>
    </location>
</feature>
<dbReference type="InterPro" id="IPR012132">
    <property type="entry name" value="GMC_OxRdtase"/>
</dbReference>
<dbReference type="Pfam" id="PF00732">
    <property type="entry name" value="GMC_oxred_N"/>
    <property type="match status" value="1"/>
</dbReference>
<reference evidence="4" key="2">
    <citation type="submission" date="2020-06" db="EMBL/GenBank/DDBJ databases">
        <authorList>
            <person name="Sheffer M."/>
        </authorList>
    </citation>
    <scope>NUCLEOTIDE SEQUENCE</scope>
</reference>
<dbReference type="SUPFAM" id="SSF51905">
    <property type="entry name" value="FAD/NAD(P)-binding domain"/>
    <property type="match status" value="1"/>
</dbReference>
<evidence type="ECO:0000313" key="4">
    <source>
        <dbReference type="EMBL" id="KAF8781708.1"/>
    </source>
</evidence>
<dbReference type="GO" id="GO:0050660">
    <property type="term" value="F:flavin adenine dinucleotide binding"/>
    <property type="evidence" value="ECO:0007669"/>
    <property type="project" value="InterPro"/>
</dbReference>
<dbReference type="GO" id="GO:0016614">
    <property type="term" value="F:oxidoreductase activity, acting on CH-OH group of donors"/>
    <property type="evidence" value="ECO:0007669"/>
    <property type="project" value="InterPro"/>
</dbReference>
<accession>A0A8T0EYJ2</accession>
<feature type="domain" description="Glucose-methanol-choline oxidoreductase C-terminal" evidence="3">
    <location>
        <begin position="373"/>
        <end position="514"/>
    </location>
</feature>
<dbReference type="Gene3D" id="3.30.560.10">
    <property type="entry name" value="Glucose Oxidase, domain 3"/>
    <property type="match status" value="2"/>
</dbReference>
<organism evidence="4 5">
    <name type="scientific">Argiope bruennichi</name>
    <name type="common">Wasp spider</name>
    <name type="synonym">Aranea bruennichi</name>
    <dbReference type="NCBI Taxonomy" id="94029"/>
    <lineage>
        <taxon>Eukaryota</taxon>
        <taxon>Metazoa</taxon>
        <taxon>Ecdysozoa</taxon>
        <taxon>Arthropoda</taxon>
        <taxon>Chelicerata</taxon>
        <taxon>Arachnida</taxon>
        <taxon>Araneae</taxon>
        <taxon>Araneomorphae</taxon>
        <taxon>Entelegynae</taxon>
        <taxon>Araneoidea</taxon>
        <taxon>Araneidae</taxon>
        <taxon>Argiope</taxon>
    </lineage>
</organism>
<evidence type="ECO:0000259" key="3">
    <source>
        <dbReference type="Pfam" id="PF05199"/>
    </source>
</evidence>
<dbReference type="InterPro" id="IPR036188">
    <property type="entry name" value="FAD/NAD-bd_sf"/>
</dbReference>
<dbReference type="InterPro" id="IPR007867">
    <property type="entry name" value="GMC_OxRtase_C"/>
</dbReference>
<dbReference type="EMBL" id="JABXBU010001863">
    <property type="protein sequence ID" value="KAF8781708.1"/>
    <property type="molecule type" value="Genomic_DNA"/>
</dbReference>